<dbReference type="Gene3D" id="3.10.20.860">
    <property type="match status" value="1"/>
</dbReference>
<dbReference type="InterPro" id="IPR022453">
    <property type="entry name" value="Znf_MqsA-type"/>
</dbReference>
<accession>A0A4E0QXK3</accession>
<evidence type="ECO:0000313" key="1">
    <source>
        <dbReference type="EMBL" id="TGO02182.1"/>
    </source>
</evidence>
<dbReference type="EMBL" id="JSZA02000200">
    <property type="protein sequence ID" value="TGO02182.1"/>
    <property type="molecule type" value="Genomic_DNA"/>
</dbReference>
<dbReference type="NCBIfam" id="TIGR03831">
    <property type="entry name" value="YgiT_finger"/>
    <property type="match status" value="1"/>
</dbReference>
<comment type="caution">
    <text evidence="1">The sequence shown here is derived from an EMBL/GenBank/DDBJ whole genome shotgun (WGS) entry which is preliminary data.</text>
</comment>
<organism evidence="1 2">
    <name type="scientific">Candidatus Thiomargarita nelsonii</name>
    <dbReference type="NCBI Taxonomy" id="1003181"/>
    <lineage>
        <taxon>Bacteria</taxon>
        <taxon>Pseudomonadati</taxon>
        <taxon>Pseudomonadota</taxon>
        <taxon>Gammaproteobacteria</taxon>
        <taxon>Thiotrichales</taxon>
        <taxon>Thiotrichaceae</taxon>
        <taxon>Thiomargarita</taxon>
    </lineage>
</organism>
<reference evidence="1 2" key="1">
    <citation type="journal article" date="2016" name="Front. Microbiol.">
        <title>Single-Cell (Meta-)Genomics of a Dimorphic Candidatus Thiomargarita nelsonii Reveals Genomic Plasticity.</title>
        <authorList>
            <person name="Flood B.E."/>
            <person name="Fliss P."/>
            <person name="Jones D.S."/>
            <person name="Dick G.J."/>
            <person name="Jain S."/>
            <person name="Kaster A.K."/>
            <person name="Winkel M."/>
            <person name="Mussmann M."/>
            <person name="Bailey J."/>
        </authorList>
    </citation>
    <scope>NUCLEOTIDE SEQUENCE [LARGE SCALE GENOMIC DNA]</scope>
    <source>
        <strain evidence="1">Hydrate Ridge</strain>
    </source>
</reference>
<dbReference type="CDD" id="cd12870">
    <property type="entry name" value="MqsA"/>
    <property type="match status" value="1"/>
</dbReference>
<dbReference type="Proteomes" id="UP000030428">
    <property type="component" value="Unassembled WGS sequence"/>
</dbReference>
<keyword evidence="2" id="KW-1185">Reference proteome</keyword>
<name>A0A4E0QXK3_9GAMM</name>
<protein>
    <recommendedName>
        <fullName evidence="3">YgiT-type zinc finger domain-containing protein</fullName>
    </recommendedName>
</protein>
<gene>
    <name evidence="1" type="ORF">PN36_29285</name>
</gene>
<dbReference type="AlphaFoldDB" id="A0A4E0QXK3"/>
<proteinExistence type="predicted"/>
<sequence>MKCDLCNEEWVYTHLITRSYGKGEKLLVIENVPVMTCQHCGESYLTAETLHEIERIKLHRQSFAITRPVAVAAFTIHAALLNRNIHSNAQQASV</sequence>
<evidence type="ECO:0000313" key="2">
    <source>
        <dbReference type="Proteomes" id="UP000030428"/>
    </source>
</evidence>
<evidence type="ECO:0008006" key="3">
    <source>
        <dbReference type="Google" id="ProtNLM"/>
    </source>
</evidence>